<name>A0A7J7JTM2_BUGNE</name>
<dbReference type="Proteomes" id="UP000593567">
    <property type="component" value="Unassembled WGS sequence"/>
</dbReference>
<organism evidence="3 4">
    <name type="scientific">Bugula neritina</name>
    <name type="common">Brown bryozoan</name>
    <name type="synonym">Sertularia neritina</name>
    <dbReference type="NCBI Taxonomy" id="10212"/>
    <lineage>
        <taxon>Eukaryota</taxon>
        <taxon>Metazoa</taxon>
        <taxon>Spiralia</taxon>
        <taxon>Lophotrochozoa</taxon>
        <taxon>Bryozoa</taxon>
        <taxon>Gymnolaemata</taxon>
        <taxon>Cheilostomatida</taxon>
        <taxon>Flustrina</taxon>
        <taxon>Buguloidea</taxon>
        <taxon>Bugulidae</taxon>
        <taxon>Bugula</taxon>
    </lineage>
</organism>
<dbReference type="PANTHER" id="PTHR12214:SF0">
    <property type="entry name" value="LD29489P"/>
    <property type="match status" value="1"/>
</dbReference>
<evidence type="ECO:0000313" key="4">
    <source>
        <dbReference type="Proteomes" id="UP000593567"/>
    </source>
</evidence>
<comment type="subcellular location">
    <subcellularLocation>
        <location evidence="1">Nucleus</location>
    </subcellularLocation>
</comment>
<evidence type="ECO:0000256" key="1">
    <source>
        <dbReference type="ARBA" id="ARBA00004123"/>
    </source>
</evidence>
<protein>
    <submittedName>
        <fullName evidence="3">PAXBP1</fullName>
    </submittedName>
</protein>
<evidence type="ECO:0000256" key="2">
    <source>
        <dbReference type="ARBA" id="ARBA00023242"/>
    </source>
</evidence>
<reference evidence="3" key="1">
    <citation type="submission" date="2020-06" db="EMBL/GenBank/DDBJ databases">
        <title>Draft genome of Bugula neritina, a colonial animal packing powerful symbionts and potential medicines.</title>
        <authorList>
            <person name="Rayko M."/>
        </authorList>
    </citation>
    <scope>NUCLEOTIDE SEQUENCE [LARGE SCALE GENOMIC DNA]</scope>
    <source>
        <strain evidence="3">Kwan_BN1</strain>
    </source>
</reference>
<dbReference type="EMBL" id="VXIV02001824">
    <property type="protein sequence ID" value="KAF6029347.1"/>
    <property type="molecule type" value="Genomic_DNA"/>
</dbReference>
<dbReference type="InterPro" id="IPR012890">
    <property type="entry name" value="GCFC2-like"/>
</dbReference>
<gene>
    <name evidence="3" type="ORF">EB796_012352</name>
</gene>
<keyword evidence="4" id="KW-1185">Reference proteome</keyword>
<proteinExistence type="predicted"/>
<keyword evidence="2" id="KW-0539">Nucleus</keyword>
<dbReference type="OrthoDB" id="429427at2759"/>
<dbReference type="GO" id="GO:0003677">
    <property type="term" value="F:DNA binding"/>
    <property type="evidence" value="ECO:0007669"/>
    <property type="project" value="InterPro"/>
</dbReference>
<accession>A0A7J7JTM2</accession>
<sequence length="205" mass="23307">MVWDPVSKTQTHNLATLLHGLVDTYPTLNTSSKNTATLLKSISLRINVSLDEDTFMPLFANDLLLKSVEARSFLHRQIWSNIKLYQNILQFSCLLSDSKLRHLALDSLLNRYIMLGLQCAGPDGCLKRIKAVTDALPSHWLKTPDGEKALPELENLCRFIRSCAKAFHQSNNRDELKGLLRVLVSIHAHDHATWMSEEFSLRMPK</sequence>
<evidence type="ECO:0000313" key="3">
    <source>
        <dbReference type="EMBL" id="KAF6029347.1"/>
    </source>
</evidence>
<dbReference type="GO" id="GO:0005634">
    <property type="term" value="C:nucleus"/>
    <property type="evidence" value="ECO:0007669"/>
    <property type="project" value="UniProtKB-SubCell"/>
</dbReference>
<comment type="caution">
    <text evidence="3">The sequence shown here is derived from an EMBL/GenBank/DDBJ whole genome shotgun (WGS) entry which is preliminary data.</text>
</comment>
<dbReference type="PANTHER" id="PTHR12214">
    <property type="entry name" value="GC-RICH SEQUENCE DNA-BINDING FACTOR"/>
    <property type="match status" value="1"/>
</dbReference>
<dbReference type="AlphaFoldDB" id="A0A7J7JTM2"/>
<dbReference type="GO" id="GO:0000398">
    <property type="term" value="P:mRNA splicing, via spliceosome"/>
    <property type="evidence" value="ECO:0007669"/>
    <property type="project" value="InterPro"/>
</dbReference>